<feature type="non-terminal residue" evidence="1">
    <location>
        <position position="1"/>
    </location>
</feature>
<evidence type="ECO:0000313" key="1">
    <source>
        <dbReference type="EMBL" id="SVD42065.1"/>
    </source>
</evidence>
<protein>
    <submittedName>
        <fullName evidence="1">Uncharacterized protein</fullName>
    </submittedName>
</protein>
<sequence>SKSDYFRWANTAIAGLCRTALYISICVVAAQVMHCGFSRDAFTISSLIRSRVSTAMHGRCALLHYALH</sequence>
<reference evidence="1" key="1">
    <citation type="submission" date="2018-05" db="EMBL/GenBank/DDBJ databases">
        <authorList>
            <person name="Lanie J.A."/>
            <person name="Ng W.-L."/>
            <person name="Kazmierczak K.M."/>
            <person name="Andrzejewski T.M."/>
            <person name="Davidsen T.M."/>
            <person name="Wayne K.J."/>
            <person name="Tettelin H."/>
            <person name="Glass J.I."/>
            <person name="Rusch D."/>
            <person name="Podicherti R."/>
            <person name="Tsui H.-C.T."/>
            <person name="Winkler M.E."/>
        </authorList>
    </citation>
    <scope>NUCLEOTIDE SEQUENCE</scope>
</reference>
<dbReference type="EMBL" id="UINC01149533">
    <property type="protein sequence ID" value="SVD42065.1"/>
    <property type="molecule type" value="Genomic_DNA"/>
</dbReference>
<dbReference type="AlphaFoldDB" id="A0A382V7P0"/>
<name>A0A382V7P0_9ZZZZ</name>
<gene>
    <name evidence="1" type="ORF">METZ01_LOCUS394919</name>
</gene>
<organism evidence="1">
    <name type="scientific">marine metagenome</name>
    <dbReference type="NCBI Taxonomy" id="408172"/>
    <lineage>
        <taxon>unclassified sequences</taxon>
        <taxon>metagenomes</taxon>
        <taxon>ecological metagenomes</taxon>
    </lineage>
</organism>
<proteinExistence type="predicted"/>
<accession>A0A382V7P0</accession>